<dbReference type="EMBL" id="CAADAT010000002">
    <property type="protein sequence ID" value="VFD53135.1"/>
    <property type="molecule type" value="Genomic_DNA"/>
</dbReference>
<dbReference type="PANTHER" id="PTHR37299:SF1">
    <property type="entry name" value="STAGE 0 SPORULATION PROTEIN A HOMOLOG"/>
    <property type="match status" value="1"/>
</dbReference>
<dbReference type="SMART" id="SM00448">
    <property type="entry name" value="REC"/>
    <property type="match status" value="1"/>
</dbReference>
<dbReference type="PROSITE" id="PS50110">
    <property type="entry name" value="RESPONSE_REGULATORY"/>
    <property type="match status" value="1"/>
</dbReference>
<dbReference type="InterPro" id="IPR007492">
    <property type="entry name" value="LytTR_DNA-bd_dom"/>
</dbReference>
<dbReference type="GO" id="GO:0000156">
    <property type="term" value="F:phosphorelay response regulator activity"/>
    <property type="evidence" value="ECO:0007669"/>
    <property type="project" value="InterPro"/>
</dbReference>
<accession>A0AAX3GWE6</accession>
<evidence type="ECO:0000313" key="6">
    <source>
        <dbReference type="EMBL" id="VFD53135.1"/>
    </source>
</evidence>
<comment type="caution">
    <text evidence="6">The sequence shown here is derived from an EMBL/GenBank/DDBJ whole genome shotgun (WGS) entry which is preliminary data.</text>
</comment>
<comment type="function">
    <text evidence="2">May play the central regulatory role in sporulation. It may be an element of the effector pathway responsible for the activation of sporulation genes in response to nutritional stress. Spo0A may act in concert with spo0H (a sigma factor) to control the expression of some genes that are critical to the sporulation process.</text>
</comment>
<protein>
    <recommendedName>
        <fullName evidence="1">Stage 0 sporulation protein A homolog</fullName>
    </recommendedName>
</protein>
<dbReference type="Gene3D" id="3.40.50.2300">
    <property type="match status" value="1"/>
</dbReference>
<feature type="modified residue" description="4-aspartylphosphate" evidence="3">
    <location>
        <position position="57"/>
    </location>
</feature>
<evidence type="ECO:0000313" key="7">
    <source>
        <dbReference type="Proteomes" id="UP000346772"/>
    </source>
</evidence>
<evidence type="ECO:0000256" key="3">
    <source>
        <dbReference type="PROSITE-ProRule" id="PRU00169"/>
    </source>
</evidence>
<dbReference type="InterPro" id="IPR011006">
    <property type="entry name" value="CheY-like_superfamily"/>
</dbReference>
<dbReference type="PROSITE" id="PS50930">
    <property type="entry name" value="HTH_LYTTR"/>
    <property type="match status" value="1"/>
</dbReference>
<dbReference type="InterPro" id="IPR046947">
    <property type="entry name" value="LytR-like"/>
</dbReference>
<dbReference type="Pfam" id="PF00072">
    <property type="entry name" value="Response_reg"/>
    <property type="match status" value="1"/>
</dbReference>
<organism evidence="6 7">
    <name type="scientific">Clostridioides difficile</name>
    <name type="common">Peptoclostridium difficile</name>
    <dbReference type="NCBI Taxonomy" id="1496"/>
    <lineage>
        <taxon>Bacteria</taxon>
        <taxon>Bacillati</taxon>
        <taxon>Bacillota</taxon>
        <taxon>Clostridia</taxon>
        <taxon>Peptostreptococcales</taxon>
        <taxon>Peptostreptococcaceae</taxon>
        <taxon>Clostridioides</taxon>
    </lineage>
</organism>
<evidence type="ECO:0000256" key="2">
    <source>
        <dbReference type="ARBA" id="ARBA00024867"/>
    </source>
</evidence>
<evidence type="ECO:0000259" key="5">
    <source>
        <dbReference type="PROSITE" id="PS50930"/>
    </source>
</evidence>
<feature type="domain" description="HTH LytTR-type" evidence="5">
    <location>
        <begin position="131"/>
        <end position="230"/>
    </location>
</feature>
<reference evidence="6 7" key="1">
    <citation type="submission" date="2019-02" db="EMBL/GenBank/DDBJ databases">
        <authorList>
            <consortium name="Pathogen Informatics"/>
        </authorList>
    </citation>
    <scope>NUCLEOTIDE SEQUENCE [LARGE SCALE GENOMIC DNA]</scope>
    <source>
        <strain evidence="6 7">078GUE027</strain>
    </source>
</reference>
<feature type="domain" description="Response regulatory" evidence="4">
    <location>
        <begin position="3"/>
        <end position="120"/>
    </location>
</feature>
<evidence type="ECO:0000256" key="1">
    <source>
        <dbReference type="ARBA" id="ARBA00018672"/>
    </source>
</evidence>
<dbReference type="GO" id="GO:0003677">
    <property type="term" value="F:DNA binding"/>
    <property type="evidence" value="ECO:0007669"/>
    <property type="project" value="InterPro"/>
</dbReference>
<dbReference type="AlphaFoldDB" id="A0AAX3GWE6"/>
<dbReference type="SUPFAM" id="SSF52172">
    <property type="entry name" value="CheY-like"/>
    <property type="match status" value="1"/>
</dbReference>
<dbReference type="Proteomes" id="UP000346772">
    <property type="component" value="Unassembled WGS sequence"/>
</dbReference>
<name>A0AAX3GWE6_CLODI</name>
<sequence>MIKIAVCEDEKETQLLIEDYLENILEDINIEYEIQKYLSGEDLLESNLKDIDILLLDIKMEKLNGMDTARKIREVDNEMEIIFITSLIDYVQEGYEVRAYRYLLKPIELEDLKKHVLTCIKDIEINKKSHITIKNKSNTYKIYLNEIKYIEVQKKDMLIHTINKNFDIKYSLSKIEKELNPYKFIRCHKSFIVNLRYVENIKPNTVILESGEEVPISRYRYKEVKEKFLKFLGDTIC</sequence>
<gene>
    <name evidence="6" type="primary">rgbR</name>
    <name evidence="6" type="ORF">SAMEA1710456_00587</name>
</gene>
<dbReference type="InterPro" id="IPR001789">
    <property type="entry name" value="Sig_transdc_resp-reg_receiver"/>
</dbReference>
<dbReference type="Pfam" id="PF04397">
    <property type="entry name" value="LytTR"/>
    <property type="match status" value="1"/>
</dbReference>
<dbReference type="PANTHER" id="PTHR37299">
    <property type="entry name" value="TRANSCRIPTIONAL REGULATOR-RELATED"/>
    <property type="match status" value="1"/>
</dbReference>
<dbReference type="RefSeq" id="WP_003418978.1">
    <property type="nucleotide sequence ID" value="NZ_BEHB01000001.1"/>
</dbReference>
<dbReference type="SMART" id="SM00850">
    <property type="entry name" value="LytTR"/>
    <property type="match status" value="1"/>
</dbReference>
<dbReference type="Gene3D" id="2.40.50.1020">
    <property type="entry name" value="LytTr DNA-binding domain"/>
    <property type="match status" value="1"/>
</dbReference>
<keyword evidence="3" id="KW-0597">Phosphoprotein</keyword>
<evidence type="ECO:0000259" key="4">
    <source>
        <dbReference type="PROSITE" id="PS50110"/>
    </source>
</evidence>
<proteinExistence type="predicted"/>